<keyword evidence="3" id="KW-1185">Reference proteome</keyword>
<evidence type="ECO:0000313" key="2">
    <source>
        <dbReference type="EMBL" id="ETO33210.1"/>
    </source>
</evidence>
<reference evidence="2 3" key="1">
    <citation type="journal article" date="2013" name="Curr. Biol.">
        <title>The Genome of the Foraminiferan Reticulomyxa filosa.</title>
        <authorList>
            <person name="Glockner G."/>
            <person name="Hulsmann N."/>
            <person name="Schleicher M."/>
            <person name="Noegel A.A."/>
            <person name="Eichinger L."/>
            <person name="Gallinger C."/>
            <person name="Pawlowski J."/>
            <person name="Sierra R."/>
            <person name="Euteneuer U."/>
            <person name="Pillet L."/>
            <person name="Moustafa A."/>
            <person name="Platzer M."/>
            <person name="Groth M."/>
            <person name="Szafranski K."/>
            <person name="Schliwa M."/>
        </authorList>
    </citation>
    <scope>NUCLEOTIDE SEQUENCE [LARGE SCALE GENOMIC DNA]</scope>
</reference>
<comment type="caution">
    <text evidence="2">The sequence shown here is derived from an EMBL/GenBank/DDBJ whole genome shotgun (WGS) entry which is preliminary data.</text>
</comment>
<protein>
    <submittedName>
        <fullName evidence="2">Uncharacterized protein</fullName>
    </submittedName>
</protein>
<keyword evidence="1" id="KW-1133">Transmembrane helix</keyword>
<sequence length="371" mass="43086">MFHNFQYFFLLFLKTGKKTDYNFLKRFSKGFLLFPWCLSFFFLRIFFHLFIIVYLLSLFWLTNVLEKFVFYFFFLSFFVLERKKNVCLDKKMKNGNVAEKVTNKAAIILETKAFEFLSAKDVAKTLALVCREYCHRIKGNTNLTMKLISYDFGEIFDKYDGLKKQLLSHEINSLQCIRLLYSQFETLHDLKVPNYNLASVLNAPLTKHSHLATKETTEVESESADKENMSFVLNKPRATNQKTAEVAATQWDFTHLIGLKTSGCILHWLSYVQKLYSVSGQCGIPCELTCDSNGIVQIQPVDCSKYSSSDDIADDSEKTFVDEDEVIAKSQKKIVLSCALDLWNLCWKKGFTSKELAKLQQGLTLFEFRRW</sequence>
<evidence type="ECO:0000256" key="1">
    <source>
        <dbReference type="SAM" id="Phobius"/>
    </source>
</evidence>
<keyword evidence="1" id="KW-0472">Membrane</keyword>
<name>X6P3T5_RETFI</name>
<gene>
    <name evidence="2" type="ORF">RFI_03893</name>
</gene>
<dbReference type="EMBL" id="ASPP01003589">
    <property type="protein sequence ID" value="ETO33210.1"/>
    <property type="molecule type" value="Genomic_DNA"/>
</dbReference>
<accession>X6P3T5</accession>
<dbReference type="AlphaFoldDB" id="X6P3T5"/>
<organism evidence="2 3">
    <name type="scientific">Reticulomyxa filosa</name>
    <dbReference type="NCBI Taxonomy" id="46433"/>
    <lineage>
        <taxon>Eukaryota</taxon>
        <taxon>Sar</taxon>
        <taxon>Rhizaria</taxon>
        <taxon>Retaria</taxon>
        <taxon>Foraminifera</taxon>
        <taxon>Monothalamids</taxon>
        <taxon>Reticulomyxidae</taxon>
        <taxon>Reticulomyxa</taxon>
    </lineage>
</organism>
<feature type="transmembrane region" description="Helical" evidence="1">
    <location>
        <begin position="60"/>
        <end position="80"/>
    </location>
</feature>
<dbReference type="Proteomes" id="UP000023152">
    <property type="component" value="Unassembled WGS sequence"/>
</dbReference>
<proteinExistence type="predicted"/>
<keyword evidence="1" id="KW-0812">Transmembrane</keyword>
<feature type="transmembrane region" description="Helical" evidence="1">
    <location>
        <begin position="31"/>
        <end position="54"/>
    </location>
</feature>
<evidence type="ECO:0000313" key="3">
    <source>
        <dbReference type="Proteomes" id="UP000023152"/>
    </source>
</evidence>